<keyword evidence="4" id="KW-0804">Transcription</keyword>
<feature type="compositionally biased region" description="Basic residues" evidence="7">
    <location>
        <begin position="684"/>
        <end position="693"/>
    </location>
</feature>
<feature type="compositionally biased region" description="Basic residues" evidence="7">
    <location>
        <begin position="778"/>
        <end position="788"/>
    </location>
</feature>
<comment type="caution">
    <text evidence="11">The sequence shown here is derived from an EMBL/GenBank/DDBJ whole genome shotgun (WGS) entry which is preliminary data.</text>
</comment>
<dbReference type="SMART" id="SM00717">
    <property type="entry name" value="SANT"/>
    <property type="match status" value="5"/>
</dbReference>
<dbReference type="EMBL" id="JAVIJP010000017">
    <property type="protein sequence ID" value="KAL3640739.1"/>
    <property type="molecule type" value="Genomic_DNA"/>
</dbReference>
<dbReference type="Gene3D" id="1.10.10.60">
    <property type="entry name" value="Homeodomain-like"/>
    <property type="match status" value="4"/>
</dbReference>
<dbReference type="InterPro" id="IPR017884">
    <property type="entry name" value="SANT_dom"/>
</dbReference>
<dbReference type="GO" id="GO:0005634">
    <property type="term" value="C:nucleus"/>
    <property type="evidence" value="ECO:0007669"/>
    <property type="project" value="UniProtKB-SubCell"/>
</dbReference>
<evidence type="ECO:0000256" key="3">
    <source>
        <dbReference type="ARBA" id="ARBA00023125"/>
    </source>
</evidence>
<feature type="domain" description="Myb-like" evidence="8">
    <location>
        <begin position="578"/>
        <end position="628"/>
    </location>
</feature>
<keyword evidence="2" id="KW-0805">Transcription regulation</keyword>
<dbReference type="AlphaFoldDB" id="A0ABD3DFX5"/>
<feature type="compositionally biased region" description="Basic and acidic residues" evidence="7">
    <location>
        <begin position="862"/>
        <end position="878"/>
    </location>
</feature>
<feature type="region of interest" description="Disordered" evidence="7">
    <location>
        <begin position="658"/>
        <end position="807"/>
    </location>
</feature>
<feature type="compositionally biased region" description="Basic and acidic residues" evidence="7">
    <location>
        <begin position="666"/>
        <end position="683"/>
    </location>
</feature>
<dbReference type="FunFam" id="1.10.10.60:FF:000016">
    <property type="entry name" value="Transcriptional activator Myb isoform A"/>
    <property type="match status" value="1"/>
</dbReference>
<feature type="region of interest" description="Disordered" evidence="7">
    <location>
        <begin position="847"/>
        <end position="885"/>
    </location>
</feature>
<dbReference type="PANTHER" id="PTHR46621:SF1">
    <property type="entry name" value="SNRNA-ACTIVATING PROTEIN COMPLEX SUBUNIT 4"/>
    <property type="match status" value="1"/>
</dbReference>
<dbReference type="PROSITE" id="PS51293">
    <property type="entry name" value="SANT"/>
    <property type="match status" value="1"/>
</dbReference>
<evidence type="ECO:0000256" key="2">
    <source>
        <dbReference type="ARBA" id="ARBA00023015"/>
    </source>
</evidence>
<evidence type="ECO:0000256" key="7">
    <source>
        <dbReference type="SAM" id="MobiDB-lite"/>
    </source>
</evidence>
<protein>
    <submittedName>
        <fullName evidence="11">Uncharacterized protein</fullName>
    </submittedName>
</protein>
<comment type="subcellular location">
    <subcellularLocation>
        <location evidence="1">Nucleus</location>
    </subcellularLocation>
</comment>
<evidence type="ECO:0000256" key="1">
    <source>
        <dbReference type="ARBA" id="ARBA00004123"/>
    </source>
</evidence>
<evidence type="ECO:0000256" key="5">
    <source>
        <dbReference type="ARBA" id="ARBA00023242"/>
    </source>
</evidence>
<feature type="coiled-coil region" evidence="6">
    <location>
        <begin position="231"/>
        <end position="258"/>
    </location>
</feature>
<accession>A0ABD3DFX5</accession>
<feature type="region of interest" description="Disordered" evidence="7">
    <location>
        <begin position="43"/>
        <end position="62"/>
    </location>
</feature>
<keyword evidence="5" id="KW-0539">Nucleus</keyword>
<gene>
    <name evidence="11" type="ORF">CASFOL_015707</name>
</gene>
<dbReference type="Pfam" id="PF00249">
    <property type="entry name" value="Myb_DNA-binding"/>
    <property type="match status" value="4"/>
</dbReference>
<feature type="compositionally biased region" description="Basic residues" evidence="7">
    <location>
        <begin position="731"/>
        <end position="741"/>
    </location>
</feature>
<feature type="domain" description="HTH myb-type" evidence="10">
    <location>
        <begin position="525"/>
        <end position="581"/>
    </location>
</feature>
<sequence length="1005" mass="113713">MSPARDDFSDTDSDGFNEDMEALNRACKKFTGENPTDYQLSIAGNAVTPTGSSEAESDEEGDEDLQLVRSIQERFAVVPVDMEDDPLMMKPLCTLPPDWSDDDDCEDDYATLRAIQRRFAAYNDGDNARDFSHRPVQVGCNIIDSEKETSNSFVEKTNAGEGFPNCVDTNRPIGKEAEACDDAGGTKTTSDFVECNGPGTDDMAGLSLKSSQFPKSALAFVDAIKQNRSFQKVIRRKMTQMEARMEELKKLTERVKTLKDFQIGCKIRTGRALSQKKDARVQLISLPKLKANTKLNDKKIHKGPPENAHVAYYKEAMTTFAVNVIRKKWSKVEKENLIKGVKQQFQEMLLQRSVDLLSDADGSYDPANVDSILTSIKDMDITPDKIRLFLPKVNWEQLAAMYVRDRSGSECQARFLNVEDPLISQNPWTAIEDKQILHIVQEKGLNNWIDIAASLGTNRTPFQCLARYQRSLNASILKREWTKEEDNQLRDAVETYGESNWQAVASVMEGRTGTQCSNRWLKTLHPARKRVGKWTEEEDKRLKVAATFFGPKTWRKIAKYVPGRTHVQCRERWVNCLDPSLNTAEWTEEEDSKLEMAIEEYGYCWSKVAACIPCRTDNQCLRRWKTLFPNEVHMLQEAKKIRKAALISNFVDRESERPALGPSDFRLPETHRITGSENVDHSCKNPRRSRRRKEAREPVDGDALSSEIFSEGDPRLSDGNEVEQSQGGSLPRKRRAKRSRLVSKNVDPSSSRSSPCRDATLPDDAEIRISDVNDGNNVKRKPWVRKKGSISSKSKLVDDSPTTTPGETCQEMIVIRPHKNTYRHSNPTEEFLLTPPTLDYPYEPQKRKKAAAKLLPRRRKNNDKTAEDTEKIDTENDHLPPFPDSMSLMEAFRGIKAMKKKMKSNSDAIHENGILDIPVFSGDDDPLLLAGDVENSIIMPLETEEDENLVPQSGGALGKRQRIDGDCFSSGGIVEIEEVAGSRNNRTVQFYSRLKKRKTEVTKMQ</sequence>
<feature type="domain" description="HTH myb-type" evidence="10">
    <location>
        <begin position="473"/>
        <end position="524"/>
    </location>
</feature>
<feature type="domain" description="SANT" evidence="9">
    <location>
        <begin position="476"/>
        <end position="516"/>
    </location>
</feature>
<dbReference type="CDD" id="cd00167">
    <property type="entry name" value="SANT"/>
    <property type="match status" value="4"/>
</dbReference>
<dbReference type="PROSITE" id="PS50090">
    <property type="entry name" value="MYB_LIKE"/>
    <property type="match status" value="4"/>
</dbReference>
<proteinExistence type="predicted"/>
<feature type="domain" description="Myb-like" evidence="8">
    <location>
        <begin position="526"/>
        <end position="577"/>
    </location>
</feature>
<dbReference type="GO" id="GO:0003677">
    <property type="term" value="F:DNA binding"/>
    <property type="evidence" value="ECO:0007669"/>
    <property type="project" value="UniProtKB-KW"/>
</dbReference>
<keyword evidence="12" id="KW-1185">Reference proteome</keyword>
<evidence type="ECO:0000313" key="11">
    <source>
        <dbReference type="EMBL" id="KAL3640739.1"/>
    </source>
</evidence>
<dbReference type="InterPro" id="IPR017930">
    <property type="entry name" value="Myb_dom"/>
</dbReference>
<organism evidence="11 12">
    <name type="scientific">Castilleja foliolosa</name>
    <dbReference type="NCBI Taxonomy" id="1961234"/>
    <lineage>
        <taxon>Eukaryota</taxon>
        <taxon>Viridiplantae</taxon>
        <taxon>Streptophyta</taxon>
        <taxon>Embryophyta</taxon>
        <taxon>Tracheophyta</taxon>
        <taxon>Spermatophyta</taxon>
        <taxon>Magnoliopsida</taxon>
        <taxon>eudicotyledons</taxon>
        <taxon>Gunneridae</taxon>
        <taxon>Pentapetalae</taxon>
        <taxon>asterids</taxon>
        <taxon>lamiids</taxon>
        <taxon>Lamiales</taxon>
        <taxon>Orobanchaceae</taxon>
        <taxon>Pedicularideae</taxon>
        <taxon>Castillejinae</taxon>
        <taxon>Castilleja</taxon>
    </lineage>
</organism>
<dbReference type="InterPro" id="IPR051575">
    <property type="entry name" value="Myb-like_DNA-bd"/>
</dbReference>
<feature type="domain" description="HTH myb-type" evidence="10">
    <location>
        <begin position="586"/>
        <end position="632"/>
    </location>
</feature>
<keyword evidence="6" id="KW-0175">Coiled coil</keyword>
<evidence type="ECO:0000259" key="9">
    <source>
        <dbReference type="PROSITE" id="PS51293"/>
    </source>
</evidence>
<dbReference type="InterPro" id="IPR009057">
    <property type="entry name" value="Homeodomain-like_sf"/>
</dbReference>
<dbReference type="PANTHER" id="PTHR46621">
    <property type="entry name" value="SNRNA-ACTIVATING PROTEIN COMPLEX SUBUNIT 4"/>
    <property type="match status" value="1"/>
</dbReference>
<reference evidence="12" key="1">
    <citation type="journal article" date="2024" name="IScience">
        <title>Strigolactones Initiate the Formation of Haustorium-like Structures in Castilleja.</title>
        <authorList>
            <person name="Buerger M."/>
            <person name="Peterson D."/>
            <person name="Chory J."/>
        </authorList>
    </citation>
    <scope>NUCLEOTIDE SEQUENCE [LARGE SCALE GENOMIC DNA]</scope>
</reference>
<dbReference type="PROSITE" id="PS51294">
    <property type="entry name" value="HTH_MYB"/>
    <property type="match status" value="3"/>
</dbReference>
<evidence type="ECO:0000259" key="10">
    <source>
        <dbReference type="PROSITE" id="PS51294"/>
    </source>
</evidence>
<dbReference type="SUPFAM" id="SSF46689">
    <property type="entry name" value="Homeodomain-like"/>
    <property type="match status" value="3"/>
</dbReference>
<feature type="domain" description="Myb-like" evidence="8">
    <location>
        <begin position="473"/>
        <end position="524"/>
    </location>
</feature>
<dbReference type="InterPro" id="IPR001005">
    <property type="entry name" value="SANT/Myb"/>
</dbReference>
<evidence type="ECO:0000259" key="8">
    <source>
        <dbReference type="PROSITE" id="PS50090"/>
    </source>
</evidence>
<keyword evidence="3" id="KW-0238">DNA-binding</keyword>
<evidence type="ECO:0000256" key="4">
    <source>
        <dbReference type="ARBA" id="ARBA00023163"/>
    </source>
</evidence>
<dbReference type="Proteomes" id="UP001632038">
    <property type="component" value="Unassembled WGS sequence"/>
</dbReference>
<evidence type="ECO:0000313" key="12">
    <source>
        <dbReference type="Proteomes" id="UP001632038"/>
    </source>
</evidence>
<evidence type="ECO:0000256" key="6">
    <source>
        <dbReference type="SAM" id="Coils"/>
    </source>
</evidence>
<feature type="compositionally biased region" description="Basic residues" evidence="7">
    <location>
        <begin position="847"/>
        <end position="861"/>
    </location>
</feature>
<feature type="compositionally biased region" description="Polar residues" evidence="7">
    <location>
        <begin position="789"/>
        <end position="807"/>
    </location>
</feature>
<name>A0ABD3DFX5_9LAMI</name>
<feature type="domain" description="Myb-like" evidence="8">
    <location>
        <begin position="420"/>
        <end position="472"/>
    </location>
</feature>